<protein>
    <submittedName>
        <fullName evidence="2">Uncharacterized protein</fullName>
    </submittedName>
</protein>
<keyword evidence="1" id="KW-0175">Coiled coil</keyword>
<keyword evidence="3" id="KW-1185">Reference proteome</keyword>
<evidence type="ECO:0000313" key="2">
    <source>
        <dbReference type="EMBL" id="MDY0394803.1"/>
    </source>
</evidence>
<feature type="coiled-coil region" evidence="1">
    <location>
        <begin position="12"/>
        <end position="47"/>
    </location>
</feature>
<evidence type="ECO:0000256" key="1">
    <source>
        <dbReference type="SAM" id="Coils"/>
    </source>
</evidence>
<dbReference type="Proteomes" id="UP001281447">
    <property type="component" value="Unassembled WGS sequence"/>
</dbReference>
<comment type="caution">
    <text evidence="2">The sequence shown here is derived from an EMBL/GenBank/DDBJ whole genome shotgun (WGS) entry which is preliminary data.</text>
</comment>
<proteinExistence type="predicted"/>
<dbReference type="EMBL" id="JAWDIP010000003">
    <property type="protein sequence ID" value="MDY0394803.1"/>
    <property type="molecule type" value="Genomic_DNA"/>
</dbReference>
<evidence type="ECO:0000313" key="3">
    <source>
        <dbReference type="Proteomes" id="UP001281447"/>
    </source>
</evidence>
<reference evidence="2 3" key="1">
    <citation type="submission" date="2023-10" db="EMBL/GenBank/DDBJ databases">
        <title>Virgibacillus halophilus 5B73C genome.</title>
        <authorList>
            <person name="Miliotis G."/>
            <person name="Sengupta P."/>
            <person name="Hameed A."/>
            <person name="Chuvochina M."/>
            <person name="Mcdonagh F."/>
            <person name="Simpson A.C."/>
            <person name="Singh N.K."/>
            <person name="Rekha P.D."/>
            <person name="Raman K."/>
            <person name="Hugenholtz P."/>
            <person name="Venkateswaran K."/>
        </authorList>
    </citation>
    <scope>NUCLEOTIDE SEQUENCE [LARGE SCALE GENOMIC DNA]</scope>
    <source>
        <strain evidence="2 3">5B73C</strain>
    </source>
</reference>
<accession>A0ABU5C655</accession>
<name>A0ABU5C655_9BACI</name>
<sequence length="135" mass="15640">MSRSIAYNEAVIKQKDIELAELNKELDKMKEEQVKRLDEEAEKENKKEIKAGLWSPLVECSRLGGDLIMTQTIEDIIEMKNHTNDFGINIYDWFFNDLENNYISKLNGTKKKCFNLGKVQQGGSILYNSSIILYK</sequence>
<gene>
    <name evidence="2" type="ORF">RWE15_10455</name>
</gene>
<organism evidence="2 3">
    <name type="scientific">Tigheibacillus halophilus</name>
    <dbReference type="NCBI Taxonomy" id="361280"/>
    <lineage>
        <taxon>Bacteria</taxon>
        <taxon>Bacillati</taxon>
        <taxon>Bacillota</taxon>
        <taxon>Bacilli</taxon>
        <taxon>Bacillales</taxon>
        <taxon>Bacillaceae</taxon>
        <taxon>Tigheibacillus</taxon>
    </lineage>
</organism>